<feature type="chain" id="PRO_5046569707" description="Secreted protein" evidence="2">
    <location>
        <begin position="26"/>
        <end position="77"/>
    </location>
</feature>
<proteinExistence type="predicted"/>
<evidence type="ECO:0000256" key="2">
    <source>
        <dbReference type="SAM" id="SignalP"/>
    </source>
</evidence>
<accession>A0ABN2DDP1</accession>
<keyword evidence="1" id="KW-1133">Transmembrane helix</keyword>
<feature type="transmembrane region" description="Helical" evidence="1">
    <location>
        <begin position="35"/>
        <end position="55"/>
    </location>
</feature>
<comment type="caution">
    <text evidence="3">The sequence shown here is derived from an EMBL/GenBank/DDBJ whole genome shotgun (WGS) entry which is preliminary data.</text>
</comment>
<gene>
    <name evidence="3" type="ORF">GCM10009827_116670</name>
</gene>
<dbReference type="RefSeq" id="WP_344515353.1">
    <property type="nucleotide sequence ID" value="NZ_BAAAQD010000055.1"/>
</dbReference>
<evidence type="ECO:0000313" key="3">
    <source>
        <dbReference type="EMBL" id="GAA1575498.1"/>
    </source>
</evidence>
<sequence>MRLSLRRRTVVLTTLAALATAASGAAGYGEMPTTFQMLMLVVAVLTTVGLAALPAESADAPKKLQRKSLRLASSHSD</sequence>
<keyword evidence="1" id="KW-0472">Membrane</keyword>
<name>A0ABN2DDP1_9ACTN</name>
<dbReference type="Proteomes" id="UP001501470">
    <property type="component" value="Unassembled WGS sequence"/>
</dbReference>
<protein>
    <recommendedName>
        <fullName evidence="5">Secreted protein</fullName>
    </recommendedName>
</protein>
<dbReference type="EMBL" id="BAAAQD010000055">
    <property type="protein sequence ID" value="GAA1575498.1"/>
    <property type="molecule type" value="Genomic_DNA"/>
</dbReference>
<keyword evidence="4" id="KW-1185">Reference proteome</keyword>
<evidence type="ECO:0000256" key="1">
    <source>
        <dbReference type="SAM" id="Phobius"/>
    </source>
</evidence>
<evidence type="ECO:0000313" key="4">
    <source>
        <dbReference type="Proteomes" id="UP001501470"/>
    </source>
</evidence>
<evidence type="ECO:0008006" key="5">
    <source>
        <dbReference type="Google" id="ProtNLM"/>
    </source>
</evidence>
<organism evidence="3 4">
    <name type="scientific">Dactylosporangium maewongense</name>
    <dbReference type="NCBI Taxonomy" id="634393"/>
    <lineage>
        <taxon>Bacteria</taxon>
        <taxon>Bacillati</taxon>
        <taxon>Actinomycetota</taxon>
        <taxon>Actinomycetes</taxon>
        <taxon>Micromonosporales</taxon>
        <taxon>Micromonosporaceae</taxon>
        <taxon>Dactylosporangium</taxon>
    </lineage>
</organism>
<keyword evidence="1" id="KW-0812">Transmembrane</keyword>
<reference evidence="3 4" key="1">
    <citation type="journal article" date="2019" name="Int. J. Syst. Evol. Microbiol.">
        <title>The Global Catalogue of Microorganisms (GCM) 10K type strain sequencing project: providing services to taxonomists for standard genome sequencing and annotation.</title>
        <authorList>
            <consortium name="The Broad Institute Genomics Platform"/>
            <consortium name="The Broad Institute Genome Sequencing Center for Infectious Disease"/>
            <person name="Wu L."/>
            <person name="Ma J."/>
        </authorList>
    </citation>
    <scope>NUCLEOTIDE SEQUENCE [LARGE SCALE GENOMIC DNA]</scope>
    <source>
        <strain evidence="3 4">JCM 15933</strain>
    </source>
</reference>
<feature type="signal peptide" evidence="2">
    <location>
        <begin position="1"/>
        <end position="25"/>
    </location>
</feature>
<keyword evidence="2" id="KW-0732">Signal</keyword>